<evidence type="ECO:0000256" key="2">
    <source>
        <dbReference type="ARBA" id="ARBA00009819"/>
    </source>
</evidence>
<dbReference type="GO" id="GO:0020037">
    <property type="term" value="F:heme binding"/>
    <property type="evidence" value="ECO:0007669"/>
    <property type="project" value="TreeGrafter"/>
</dbReference>
<feature type="transmembrane region" description="Helical" evidence="12">
    <location>
        <begin position="352"/>
        <end position="372"/>
    </location>
</feature>
<dbReference type="Proteomes" id="UP000315995">
    <property type="component" value="Chromosome"/>
</dbReference>
<dbReference type="EMBL" id="CP041186">
    <property type="protein sequence ID" value="QDG53253.1"/>
    <property type="molecule type" value="Genomic_DNA"/>
</dbReference>
<keyword evidence="4 12" id="KW-1003">Cell membrane</keyword>
<evidence type="ECO:0000256" key="4">
    <source>
        <dbReference type="ARBA" id="ARBA00022475"/>
    </source>
</evidence>
<dbReference type="OrthoDB" id="9807042at2"/>
<feature type="transmembrane region" description="Helical" evidence="12">
    <location>
        <begin position="94"/>
        <end position="114"/>
    </location>
</feature>
<feature type="transmembrane region" description="Helical" evidence="12">
    <location>
        <begin position="315"/>
        <end position="340"/>
    </location>
</feature>
<name>A0A4Y6PYB9_PERCE</name>
<organism evidence="13 14">
    <name type="scientific">Persicimonas caeni</name>
    <dbReference type="NCBI Taxonomy" id="2292766"/>
    <lineage>
        <taxon>Bacteria</taxon>
        <taxon>Deltaproteobacteria</taxon>
        <taxon>Bradymonadales</taxon>
        <taxon>Bradymonadaceae</taxon>
        <taxon>Persicimonas</taxon>
    </lineage>
</organism>
<dbReference type="GO" id="GO:0019646">
    <property type="term" value="P:aerobic electron transport chain"/>
    <property type="evidence" value="ECO:0007669"/>
    <property type="project" value="InterPro"/>
</dbReference>
<evidence type="ECO:0000313" key="13">
    <source>
        <dbReference type="EMBL" id="QDG53253.1"/>
    </source>
</evidence>
<keyword evidence="11 12" id="KW-0472">Membrane</keyword>
<evidence type="ECO:0000256" key="10">
    <source>
        <dbReference type="ARBA" id="ARBA00023004"/>
    </source>
</evidence>
<dbReference type="Pfam" id="PF01654">
    <property type="entry name" value="Cyt_bd_oxida_I"/>
    <property type="match status" value="1"/>
</dbReference>
<evidence type="ECO:0000313" key="14">
    <source>
        <dbReference type="Proteomes" id="UP000315995"/>
    </source>
</evidence>
<protein>
    <submittedName>
        <fullName evidence="13">Cytochrome ubiquinol oxidase subunit I</fullName>
    </submittedName>
</protein>
<dbReference type="GO" id="GO:0070069">
    <property type="term" value="C:cytochrome complex"/>
    <property type="evidence" value="ECO:0007669"/>
    <property type="project" value="UniProtKB-UniRule"/>
</dbReference>
<keyword evidence="6 12" id="KW-0812">Transmembrane</keyword>
<dbReference type="PANTHER" id="PTHR30365:SF14">
    <property type="entry name" value="CYTOCHROME BD MENAQUINOL OXIDASE SUBUNIT I-RELATED"/>
    <property type="match status" value="1"/>
</dbReference>
<sequence>MEDLLAARAQMAMSLAFHIIFAAVGMAMPLFMIIAEGKWIRTGDPVYKELAMRWAKGTAIIFAVGAVSGTVLSFELGLLWPTFMEHAGPVIGMPFSMEGFAFFTEAIFLGLWLYGWDKIPPKWHWACGLMVAISGTLSGIFVTTANAWMNAPAGFDYVDGQFVNIDWFEAMFNPMWFSQCFHMVIAAFQAVAFVVLGIHGAMLLRDKDNLFHRHAASIALAIALVTSIAQPIMGDVIAKDTAQAQPVKLAAMEGQFETETGAPLRIGGIPDEEAGETTHAIEIPYALSFLAYGDIDAEVKGLNDFPRDVWPPVAIVHYAFQIMVALGMWMLFVSVLGAFLAWRRKRLPDDRWYLWLLVITAPMGFIAIEAGWTVTEVGRQPWIIQGFMRTAEAVTPMPNLVVPFTAFTILYLILFVIVIYLLKRHVFQSPEAEELEEMSREAK</sequence>
<reference evidence="13 14" key="1">
    <citation type="submission" date="2019-06" db="EMBL/GenBank/DDBJ databases">
        <title>Persicimonas caeni gen. nov., sp. nov., a predatory bacterium isolated from solar saltern.</title>
        <authorList>
            <person name="Wang S."/>
        </authorList>
    </citation>
    <scope>NUCLEOTIDE SEQUENCE [LARGE SCALE GENOMIC DNA]</scope>
    <source>
        <strain evidence="13 14">YN101</strain>
    </source>
</reference>
<feature type="transmembrane region" description="Helical" evidence="12">
    <location>
        <begin position="215"/>
        <end position="233"/>
    </location>
</feature>
<proteinExistence type="inferred from homology"/>
<evidence type="ECO:0000256" key="5">
    <source>
        <dbReference type="ARBA" id="ARBA00022617"/>
    </source>
</evidence>
<keyword evidence="7 12" id="KW-0479">Metal-binding</keyword>
<gene>
    <name evidence="13" type="ORF">FIV42_21645</name>
</gene>
<keyword evidence="5 12" id="KW-0349">Heme</keyword>
<evidence type="ECO:0000256" key="8">
    <source>
        <dbReference type="ARBA" id="ARBA00022982"/>
    </source>
</evidence>
<evidence type="ECO:0000256" key="7">
    <source>
        <dbReference type="ARBA" id="ARBA00022723"/>
    </source>
</evidence>
<dbReference type="GO" id="GO:0005886">
    <property type="term" value="C:plasma membrane"/>
    <property type="evidence" value="ECO:0007669"/>
    <property type="project" value="UniProtKB-SubCell"/>
</dbReference>
<comment type="similarity">
    <text evidence="2 12">Belongs to the cytochrome ubiquinol oxidase subunit 1 family.</text>
</comment>
<accession>A0A4Y6PYB9</accession>
<feature type="transmembrane region" description="Helical" evidence="12">
    <location>
        <begin position="126"/>
        <end position="149"/>
    </location>
</feature>
<dbReference type="GO" id="GO:0009055">
    <property type="term" value="F:electron transfer activity"/>
    <property type="evidence" value="ECO:0007669"/>
    <property type="project" value="UniProtKB-UniRule"/>
</dbReference>
<keyword evidence="3 12" id="KW-0813">Transport</keyword>
<keyword evidence="10 12" id="KW-0408">Iron</keyword>
<comment type="subcellular location">
    <subcellularLocation>
        <location evidence="1">Cell membrane</location>
        <topology evidence="1">Multi-pass membrane protein</topology>
    </subcellularLocation>
</comment>
<evidence type="ECO:0000256" key="11">
    <source>
        <dbReference type="ARBA" id="ARBA00023136"/>
    </source>
</evidence>
<evidence type="ECO:0000256" key="6">
    <source>
        <dbReference type="ARBA" id="ARBA00022692"/>
    </source>
</evidence>
<dbReference type="GO" id="GO:0046872">
    <property type="term" value="F:metal ion binding"/>
    <property type="evidence" value="ECO:0007669"/>
    <property type="project" value="UniProtKB-UniRule"/>
</dbReference>
<accession>A0A5B8Y902</accession>
<feature type="transmembrane region" description="Helical" evidence="12">
    <location>
        <begin position="12"/>
        <end position="34"/>
    </location>
</feature>
<evidence type="ECO:0000256" key="1">
    <source>
        <dbReference type="ARBA" id="ARBA00004651"/>
    </source>
</evidence>
<dbReference type="PIRSF" id="PIRSF006446">
    <property type="entry name" value="Cyt_quinol_oxidase_1"/>
    <property type="match status" value="1"/>
</dbReference>
<dbReference type="InterPro" id="IPR002585">
    <property type="entry name" value="Cyt-d_ubiquinol_oxidase_su_1"/>
</dbReference>
<feature type="transmembrane region" description="Helical" evidence="12">
    <location>
        <begin position="54"/>
        <end position="74"/>
    </location>
</feature>
<dbReference type="GO" id="GO:0016682">
    <property type="term" value="F:oxidoreductase activity, acting on diphenols and related substances as donors, oxygen as acceptor"/>
    <property type="evidence" value="ECO:0007669"/>
    <property type="project" value="TreeGrafter"/>
</dbReference>
<evidence type="ECO:0000256" key="3">
    <source>
        <dbReference type="ARBA" id="ARBA00022448"/>
    </source>
</evidence>
<feature type="transmembrane region" description="Helical" evidence="12">
    <location>
        <begin position="400"/>
        <end position="422"/>
    </location>
</feature>
<evidence type="ECO:0000256" key="12">
    <source>
        <dbReference type="PIRNR" id="PIRNR006446"/>
    </source>
</evidence>
<keyword evidence="14" id="KW-1185">Reference proteome</keyword>
<dbReference type="PANTHER" id="PTHR30365">
    <property type="entry name" value="CYTOCHROME D UBIQUINOL OXIDASE"/>
    <property type="match status" value="1"/>
</dbReference>
<evidence type="ECO:0000256" key="9">
    <source>
        <dbReference type="ARBA" id="ARBA00022989"/>
    </source>
</evidence>
<feature type="transmembrane region" description="Helical" evidence="12">
    <location>
        <begin position="181"/>
        <end position="203"/>
    </location>
</feature>
<keyword evidence="8 12" id="KW-0249">Electron transport</keyword>
<dbReference type="AlphaFoldDB" id="A0A4Y6PYB9"/>
<keyword evidence="9 12" id="KW-1133">Transmembrane helix</keyword>
<dbReference type="RefSeq" id="WP_141199714.1">
    <property type="nucleotide sequence ID" value="NZ_CP041186.1"/>
</dbReference>